<evidence type="ECO:0000256" key="10">
    <source>
        <dbReference type="ARBA" id="ARBA00023242"/>
    </source>
</evidence>
<dbReference type="SMART" id="SM00864">
    <property type="entry name" value="Tubulin"/>
    <property type="match status" value="1"/>
</dbReference>
<comment type="subcellular location">
    <subcellularLocation>
        <location evidence="3">Cell projection</location>
        <location evidence="3">Cilium</location>
    </subcellularLocation>
    <subcellularLocation>
        <location evidence="1">Cytoplasm</location>
        <location evidence="1">Cytoskeleton</location>
        <location evidence="1">Microtubule organizing center</location>
        <location evidence="1">Centrosome</location>
        <location evidence="1">Centriole</location>
    </subcellularLocation>
    <subcellularLocation>
        <location evidence="2">Nucleus</location>
    </subcellularLocation>
</comment>
<keyword evidence="17" id="KW-1185">Reference proteome</keyword>
<evidence type="ECO:0000256" key="12">
    <source>
        <dbReference type="ARBA" id="ARBA00030594"/>
    </source>
</evidence>
<comment type="caution">
    <text evidence="16">The sequence shown here is derived from an EMBL/GenBank/DDBJ whole genome shotgun (WGS) entry which is preliminary data.</text>
</comment>
<dbReference type="GO" id="GO:0005874">
    <property type="term" value="C:microtubule"/>
    <property type="evidence" value="ECO:0007669"/>
    <property type="project" value="UniProtKB-KW"/>
</dbReference>
<dbReference type="InterPro" id="IPR023123">
    <property type="entry name" value="Tubulin_C"/>
</dbReference>
<dbReference type="GO" id="GO:0030030">
    <property type="term" value="P:cell projection organization"/>
    <property type="evidence" value="ECO:0007669"/>
    <property type="project" value="UniProtKB-KW"/>
</dbReference>
<keyword evidence="7" id="KW-0547">Nucleotide-binding</keyword>
<accession>A0A7J7JZW1</accession>
<dbReference type="GO" id="GO:0005634">
    <property type="term" value="C:nucleus"/>
    <property type="evidence" value="ECO:0007669"/>
    <property type="project" value="UniProtKB-SubCell"/>
</dbReference>
<comment type="similarity">
    <text evidence="4">Belongs to the tubulin family.</text>
</comment>
<dbReference type="Gene3D" id="1.10.287.600">
    <property type="entry name" value="Helix hairpin bin"/>
    <property type="match status" value="1"/>
</dbReference>
<keyword evidence="8" id="KW-0970">Cilium biogenesis/degradation</keyword>
<evidence type="ECO:0000256" key="2">
    <source>
        <dbReference type="ARBA" id="ARBA00004123"/>
    </source>
</evidence>
<dbReference type="InterPro" id="IPR002967">
    <property type="entry name" value="Delta_tubulin"/>
</dbReference>
<keyword evidence="6" id="KW-0493">Microtubule</keyword>
<evidence type="ECO:0000256" key="3">
    <source>
        <dbReference type="ARBA" id="ARBA00004138"/>
    </source>
</evidence>
<dbReference type="GO" id="GO:0005814">
    <property type="term" value="C:centriole"/>
    <property type="evidence" value="ECO:0007669"/>
    <property type="project" value="UniProtKB-SubCell"/>
</dbReference>
<dbReference type="InterPro" id="IPR008280">
    <property type="entry name" value="Tub_FtsZ_C"/>
</dbReference>
<dbReference type="OrthoDB" id="2588702at2759"/>
<dbReference type="GO" id="GO:0007017">
    <property type="term" value="P:microtubule-based process"/>
    <property type="evidence" value="ECO:0007669"/>
    <property type="project" value="InterPro"/>
</dbReference>
<dbReference type="SUPFAM" id="SSF52490">
    <property type="entry name" value="Tubulin nucleotide-binding domain-like"/>
    <property type="match status" value="1"/>
</dbReference>
<evidence type="ECO:0000259" key="15">
    <source>
        <dbReference type="SMART" id="SM00864"/>
    </source>
</evidence>
<dbReference type="AlphaFoldDB" id="A0A7J7JZW1"/>
<proteinExistence type="inferred from homology"/>
<feature type="region of interest" description="Disordered" evidence="14">
    <location>
        <begin position="30"/>
        <end position="53"/>
    </location>
</feature>
<keyword evidence="11" id="KW-0966">Cell projection</keyword>
<evidence type="ECO:0000256" key="9">
    <source>
        <dbReference type="ARBA" id="ARBA00023134"/>
    </source>
</evidence>
<dbReference type="Proteomes" id="UP000593567">
    <property type="component" value="Unassembled WGS sequence"/>
</dbReference>
<dbReference type="InterPro" id="IPR003008">
    <property type="entry name" value="Tubulin_FtsZ_GTPase"/>
</dbReference>
<evidence type="ECO:0000313" key="16">
    <source>
        <dbReference type="EMBL" id="KAF6031201.1"/>
    </source>
</evidence>
<evidence type="ECO:0000256" key="8">
    <source>
        <dbReference type="ARBA" id="ARBA00022794"/>
    </source>
</evidence>
<dbReference type="PANTHER" id="PTHR11588">
    <property type="entry name" value="TUBULIN"/>
    <property type="match status" value="1"/>
</dbReference>
<dbReference type="Pfam" id="PF00091">
    <property type="entry name" value="Tubulin"/>
    <property type="match status" value="1"/>
</dbReference>
<evidence type="ECO:0000256" key="11">
    <source>
        <dbReference type="ARBA" id="ARBA00023273"/>
    </source>
</evidence>
<feature type="domain" description="Tubulin/FtsZ GTPase" evidence="15">
    <location>
        <begin position="21"/>
        <end position="230"/>
    </location>
</feature>
<protein>
    <recommendedName>
        <fullName evidence="5">Tubulin delta chain</fullName>
    </recommendedName>
    <alternativeName>
        <fullName evidence="12">Delta-tubulin</fullName>
    </alternativeName>
</protein>
<evidence type="ECO:0000256" key="7">
    <source>
        <dbReference type="ARBA" id="ARBA00022741"/>
    </source>
</evidence>
<dbReference type="InterPro" id="IPR036525">
    <property type="entry name" value="Tubulin/FtsZ_GTPase_sf"/>
</dbReference>
<dbReference type="SUPFAM" id="SSF55307">
    <property type="entry name" value="Tubulin C-terminal domain-like"/>
    <property type="match status" value="1"/>
</dbReference>
<dbReference type="EMBL" id="VXIV02001632">
    <property type="protein sequence ID" value="KAF6031201.1"/>
    <property type="molecule type" value="Genomic_DNA"/>
</dbReference>
<dbReference type="GO" id="GO:0005929">
    <property type="term" value="C:cilium"/>
    <property type="evidence" value="ECO:0007669"/>
    <property type="project" value="UniProtKB-SubCell"/>
</dbReference>
<evidence type="ECO:0000256" key="6">
    <source>
        <dbReference type="ARBA" id="ARBA00022701"/>
    </source>
</evidence>
<keyword evidence="10" id="KW-0539">Nucleus</keyword>
<dbReference type="InterPro" id="IPR000217">
    <property type="entry name" value="Tubulin"/>
</dbReference>
<comment type="function">
    <text evidence="13">Acts as a positive regulator of hedgehog signaling and regulates ciliary function.</text>
</comment>
<reference evidence="16" key="1">
    <citation type="submission" date="2020-06" db="EMBL/GenBank/DDBJ databases">
        <title>Draft genome of Bugula neritina, a colonial animal packing powerful symbionts and potential medicines.</title>
        <authorList>
            <person name="Rayko M."/>
        </authorList>
    </citation>
    <scope>NUCLEOTIDE SEQUENCE [LARGE SCALE GENOMIC DNA]</scope>
    <source>
        <strain evidence="16">Kwan_BN1</strain>
    </source>
</reference>
<organism evidence="16 17">
    <name type="scientific">Bugula neritina</name>
    <name type="common">Brown bryozoan</name>
    <name type="synonym">Sertularia neritina</name>
    <dbReference type="NCBI Taxonomy" id="10212"/>
    <lineage>
        <taxon>Eukaryota</taxon>
        <taxon>Metazoa</taxon>
        <taxon>Spiralia</taxon>
        <taxon>Lophotrochozoa</taxon>
        <taxon>Bryozoa</taxon>
        <taxon>Gymnolaemata</taxon>
        <taxon>Cheilostomatida</taxon>
        <taxon>Flustrina</taxon>
        <taxon>Buguloidea</taxon>
        <taxon>Bugulidae</taxon>
        <taxon>Bugula</taxon>
    </lineage>
</organism>
<evidence type="ECO:0000313" key="17">
    <source>
        <dbReference type="Proteomes" id="UP000593567"/>
    </source>
</evidence>
<dbReference type="Gene3D" id="3.40.50.1440">
    <property type="entry name" value="Tubulin/FtsZ, GTPase domain"/>
    <property type="match status" value="1"/>
</dbReference>
<dbReference type="GO" id="GO:0005200">
    <property type="term" value="F:structural constituent of cytoskeleton"/>
    <property type="evidence" value="ECO:0007669"/>
    <property type="project" value="InterPro"/>
</dbReference>
<dbReference type="GO" id="GO:0005525">
    <property type="term" value="F:GTP binding"/>
    <property type="evidence" value="ECO:0007669"/>
    <property type="project" value="UniProtKB-KW"/>
</dbReference>
<evidence type="ECO:0000256" key="1">
    <source>
        <dbReference type="ARBA" id="ARBA00004114"/>
    </source>
</evidence>
<keyword evidence="9" id="KW-0342">GTP-binding</keyword>
<name>A0A7J7JZW1_BUGNE</name>
<dbReference type="PRINTS" id="PR01224">
    <property type="entry name" value="DELTATUBULIN"/>
</dbReference>
<gene>
    <name evidence="16" type="ORF">EB796_010437</name>
</gene>
<evidence type="ECO:0000256" key="4">
    <source>
        <dbReference type="ARBA" id="ARBA00009636"/>
    </source>
</evidence>
<evidence type="ECO:0000256" key="13">
    <source>
        <dbReference type="ARBA" id="ARBA00046149"/>
    </source>
</evidence>
<evidence type="ECO:0000256" key="5">
    <source>
        <dbReference type="ARBA" id="ARBA00014184"/>
    </source>
</evidence>
<dbReference type="PRINTS" id="PR01161">
    <property type="entry name" value="TUBULIN"/>
</dbReference>
<evidence type="ECO:0000256" key="14">
    <source>
        <dbReference type="SAM" id="MobiDB-lite"/>
    </source>
</evidence>
<sequence length="409" mass="45366">MATVPIYVGQCGNQIGYQFDVERFENQLSTSETTRGRTITRSSNTRSGKASDTNYRDSIMIDTESKVINKLAKLHLTKSSGKLRARNPVLEKALESVRRQAERCDMFNNILLISSLCGGTGGGLGSRILESLRGEFRLEHIISCVVAPFLTGDTPLQHYNALLSLASLQKFSDAVLLFKNDMVSSHCHTSSSVEQGTDHTGISYTHMNRYIASCLAEITTPTDTLTPSSGFGCNLELSELVRSVCPQPSLKFLTTNQATRAIDDVKALCNSVIGLTKKESMSTKCHSLSNVAVIRGGSTSNSVYATLPAMEQRIKKDLRAVSWNPFPVDYWLSSECLAKGKSGNHSFTLVTNYSNIIPYAEHVWVKAKQMYTEKAYIHWYYKHGLCQDYFEEAFSTVEDIIHGYTDAVK</sequence>